<sequence length="137" mass="15527">MCRASRASYWQDISLHPLWCFVYFSAHSAVIVLQCFTVLLRKCETRMLARGSKAAPSGAGAAVRQSLVVQENERWQENLHRWQTKLVGPEMKPLNQGRRAAGFGKLHGLKMTPRQLCRVKMKMRNLNGGKGQFNLNA</sequence>
<evidence type="ECO:0000313" key="2">
    <source>
        <dbReference type="EMBL" id="KAJ1175846.1"/>
    </source>
</evidence>
<keyword evidence="1" id="KW-0472">Membrane</keyword>
<accession>A0AAV7THH0</accession>
<organism evidence="2 3">
    <name type="scientific">Pleurodeles waltl</name>
    <name type="common">Iberian ribbed newt</name>
    <dbReference type="NCBI Taxonomy" id="8319"/>
    <lineage>
        <taxon>Eukaryota</taxon>
        <taxon>Metazoa</taxon>
        <taxon>Chordata</taxon>
        <taxon>Craniata</taxon>
        <taxon>Vertebrata</taxon>
        <taxon>Euteleostomi</taxon>
        <taxon>Amphibia</taxon>
        <taxon>Batrachia</taxon>
        <taxon>Caudata</taxon>
        <taxon>Salamandroidea</taxon>
        <taxon>Salamandridae</taxon>
        <taxon>Pleurodelinae</taxon>
        <taxon>Pleurodeles</taxon>
    </lineage>
</organism>
<keyword evidence="1" id="KW-0812">Transmembrane</keyword>
<dbReference type="AlphaFoldDB" id="A0AAV7THH0"/>
<name>A0AAV7THH0_PLEWA</name>
<protein>
    <submittedName>
        <fullName evidence="2">Uncharacterized protein</fullName>
    </submittedName>
</protein>
<feature type="transmembrane region" description="Helical" evidence="1">
    <location>
        <begin position="16"/>
        <end position="40"/>
    </location>
</feature>
<dbReference type="Proteomes" id="UP001066276">
    <property type="component" value="Chromosome 3_2"/>
</dbReference>
<comment type="caution">
    <text evidence="2">The sequence shown here is derived from an EMBL/GenBank/DDBJ whole genome shotgun (WGS) entry which is preliminary data.</text>
</comment>
<evidence type="ECO:0000256" key="1">
    <source>
        <dbReference type="SAM" id="Phobius"/>
    </source>
</evidence>
<keyword evidence="3" id="KW-1185">Reference proteome</keyword>
<reference evidence="2" key="1">
    <citation type="journal article" date="2022" name="bioRxiv">
        <title>Sequencing and chromosome-scale assembly of the giantPleurodeles waltlgenome.</title>
        <authorList>
            <person name="Brown T."/>
            <person name="Elewa A."/>
            <person name="Iarovenko S."/>
            <person name="Subramanian E."/>
            <person name="Araus A.J."/>
            <person name="Petzold A."/>
            <person name="Susuki M."/>
            <person name="Suzuki K.-i.T."/>
            <person name="Hayashi T."/>
            <person name="Toyoda A."/>
            <person name="Oliveira C."/>
            <person name="Osipova E."/>
            <person name="Leigh N.D."/>
            <person name="Simon A."/>
            <person name="Yun M.H."/>
        </authorList>
    </citation>
    <scope>NUCLEOTIDE SEQUENCE</scope>
    <source>
        <strain evidence="2">20211129_DDA</strain>
        <tissue evidence="2">Liver</tissue>
    </source>
</reference>
<proteinExistence type="predicted"/>
<keyword evidence="1" id="KW-1133">Transmembrane helix</keyword>
<evidence type="ECO:0000313" key="3">
    <source>
        <dbReference type="Proteomes" id="UP001066276"/>
    </source>
</evidence>
<gene>
    <name evidence="2" type="ORF">NDU88_001131</name>
</gene>
<dbReference type="EMBL" id="JANPWB010000006">
    <property type="protein sequence ID" value="KAJ1175846.1"/>
    <property type="molecule type" value="Genomic_DNA"/>
</dbReference>